<reference evidence="4 5" key="1">
    <citation type="submission" date="2018-11" db="EMBL/GenBank/DDBJ databases">
        <title>Genomes From Bacteria Associated with the Canine Oral Cavity: a Test Case for Automated Genome-Based Taxonomic Assignment.</title>
        <authorList>
            <person name="Coil D.A."/>
            <person name="Jospin G."/>
            <person name="Darling A.E."/>
            <person name="Wallis C."/>
            <person name="Davis I.J."/>
            <person name="Harris S."/>
            <person name="Eisen J.A."/>
            <person name="Holcombe L.J."/>
            <person name="O'Flynn C."/>
        </authorList>
    </citation>
    <scope>NUCLEOTIDE SEQUENCE [LARGE SCALE GENOMIC DNA]</scope>
    <source>
        <strain evidence="4 5">OH4621_COT-116</strain>
    </source>
</reference>
<dbReference type="Pfam" id="PF00857">
    <property type="entry name" value="Isochorismatase"/>
    <property type="match status" value="1"/>
</dbReference>
<evidence type="ECO:0000313" key="4">
    <source>
        <dbReference type="EMBL" id="RRD32462.1"/>
    </source>
</evidence>
<evidence type="ECO:0000256" key="2">
    <source>
        <dbReference type="ARBA" id="ARBA00022801"/>
    </source>
</evidence>
<comment type="similarity">
    <text evidence="1">Belongs to the isochorismatase family.</text>
</comment>
<dbReference type="InterPro" id="IPR000868">
    <property type="entry name" value="Isochorismatase-like_dom"/>
</dbReference>
<dbReference type="PANTHER" id="PTHR43540">
    <property type="entry name" value="PEROXYUREIDOACRYLATE/UREIDOACRYLATE AMIDOHYDROLASE-RELATED"/>
    <property type="match status" value="1"/>
</dbReference>
<gene>
    <name evidence="4" type="ORF">EII38_01630</name>
</gene>
<organism evidence="4 5">
    <name type="scientific">Streptococcus minor</name>
    <dbReference type="NCBI Taxonomy" id="229549"/>
    <lineage>
        <taxon>Bacteria</taxon>
        <taxon>Bacillati</taxon>
        <taxon>Bacillota</taxon>
        <taxon>Bacilli</taxon>
        <taxon>Lactobacillales</taxon>
        <taxon>Streptococcaceae</taxon>
        <taxon>Streptococcus</taxon>
    </lineage>
</organism>
<dbReference type="Proteomes" id="UP000281771">
    <property type="component" value="Unassembled WGS sequence"/>
</dbReference>
<dbReference type="STRING" id="1123309.GCA_000377005_01533"/>
<dbReference type="CDD" id="cd00431">
    <property type="entry name" value="cysteine_hydrolases"/>
    <property type="match status" value="1"/>
</dbReference>
<dbReference type="PANTHER" id="PTHR43540:SF1">
    <property type="entry name" value="ISOCHORISMATASE HYDROLASE"/>
    <property type="match status" value="1"/>
</dbReference>
<dbReference type="SUPFAM" id="SSF52499">
    <property type="entry name" value="Isochorismatase-like hydrolases"/>
    <property type="match status" value="1"/>
</dbReference>
<name>A0A3P1VE13_9STRE</name>
<sequence>MVEQLPSYQLMKRRKEKAMTKIPNKVNNRYCSFYYKDDPIDHQMVLDKSRTALMLIDLQNHFVYAPEDESPTHQKDWQPYYDRVQQVVVPNSQRLLEKFRQESMYVVHVIIQSHLSSGKDRSQSHLRGQFNDIHLLKDGQGTMIIHELTPVKDEIIVTKTTHSALTGSNVRLILNNLQITDVVVGGLLTDQCVSSTVRSLSDENYKVWVVEDACMAGNLELHEHALEIMNNTYCNVVNTDEVLSVL</sequence>
<dbReference type="Gene3D" id="3.40.50.850">
    <property type="entry name" value="Isochorismatase-like"/>
    <property type="match status" value="1"/>
</dbReference>
<dbReference type="AlphaFoldDB" id="A0A3P1VE13"/>
<proteinExistence type="inferred from homology"/>
<feature type="domain" description="Isochorismatase-like" evidence="3">
    <location>
        <begin position="51"/>
        <end position="240"/>
    </location>
</feature>
<dbReference type="EMBL" id="RQZA01000001">
    <property type="protein sequence ID" value="RRD32462.1"/>
    <property type="molecule type" value="Genomic_DNA"/>
</dbReference>
<dbReference type="InterPro" id="IPR050272">
    <property type="entry name" value="Isochorismatase-like_hydrls"/>
</dbReference>
<evidence type="ECO:0000313" key="5">
    <source>
        <dbReference type="Proteomes" id="UP000281771"/>
    </source>
</evidence>
<protein>
    <submittedName>
        <fullName evidence="4">Cysteine hydrolase</fullName>
    </submittedName>
</protein>
<keyword evidence="2 4" id="KW-0378">Hydrolase</keyword>
<dbReference type="GO" id="GO:0016787">
    <property type="term" value="F:hydrolase activity"/>
    <property type="evidence" value="ECO:0007669"/>
    <property type="project" value="UniProtKB-KW"/>
</dbReference>
<comment type="caution">
    <text evidence="4">The sequence shown here is derived from an EMBL/GenBank/DDBJ whole genome shotgun (WGS) entry which is preliminary data.</text>
</comment>
<keyword evidence="5" id="KW-1185">Reference proteome</keyword>
<evidence type="ECO:0000256" key="1">
    <source>
        <dbReference type="ARBA" id="ARBA00006336"/>
    </source>
</evidence>
<evidence type="ECO:0000259" key="3">
    <source>
        <dbReference type="Pfam" id="PF00857"/>
    </source>
</evidence>
<dbReference type="InterPro" id="IPR036380">
    <property type="entry name" value="Isochorismatase-like_sf"/>
</dbReference>
<accession>A0A3P1VE13</accession>